<evidence type="ECO:0000313" key="1">
    <source>
        <dbReference type="EMBL" id="QGZ65354.1"/>
    </source>
</evidence>
<organism evidence="1 2">
    <name type="scientific">Paraburkholderia acidisoli</name>
    <dbReference type="NCBI Taxonomy" id="2571748"/>
    <lineage>
        <taxon>Bacteria</taxon>
        <taxon>Pseudomonadati</taxon>
        <taxon>Pseudomonadota</taxon>
        <taxon>Betaproteobacteria</taxon>
        <taxon>Burkholderiales</taxon>
        <taxon>Burkholderiaceae</taxon>
        <taxon>Paraburkholderia</taxon>
    </lineage>
</organism>
<dbReference type="OrthoDB" id="8997880at2"/>
<dbReference type="GO" id="GO:0000287">
    <property type="term" value="F:magnesium ion binding"/>
    <property type="evidence" value="ECO:0007669"/>
    <property type="project" value="InterPro"/>
</dbReference>
<evidence type="ECO:0008006" key="3">
    <source>
        <dbReference type="Google" id="ProtNLM"/>
    </source>
</evidence>
<accession>A0A7Z2GPK5</accession>
<name>A0A7Z2GPK5_9BURK</name>
<dbReference type="Gene3D" id="3.90.470.20">
    <property type="entry name" value="4'-phosphopantetheinyl transferase domain"/>
    <property type="match status" value="1"/>
</dbReference>
<sequence>MQNRVHWPTSTERGGTHPVYRTPGLHFLPWRLDDAALQRDRLPAPGELMLWRLRAEWDATTRGLSPLDIPRKEQHRAIRGLSPALGKRYLVSRVFLRHTLSTMLGCTPAEIELHDHTEGELILRNPVRSPALEIRVAYAGVWILLAMSQRRLAIGAAVPEPVLRQPVQSPFDDARDRLYRESALRLCLPHDARDTRDAWPAIVSQNGAALIAETEAGGQIHVVDLPMPGQICAAVATHEPFDTIHAFGWPGG</sequence>
<evidence type="ECO:0000313" key="2">
    <source>
        <dbReference type="Proteomes" id="UP000433577"/>
    </source>
</evidence>
<dbReference type="EMBL" id="CP046915">
    <property type="protein sequence ID" value="QGZ65354.1"/>
    <property type="molecule type" value="Genomic_DNA"/>
</dbReference>
<reference evidence="1 2" key="1">
    <citation type="submission" date="2019-12" db="EMBL/GenBank/DDBJ databases">
        <title>Paraburkholderia acidiphila 7Q-K02 sp. nov and Paraburkholderia acidisoli DHF22 sp. nov., two strains isolated from forest soil.</title>
        <authorList>
            <person name="Gao Z."/>
            <person name="Qiu L."/>
        </authorList>
    </citation>
    <scope>NUCLEOTIDE SEQUENCE [LARGE SCALE GENOMIC DNA]</scope>
    <source>
        <strain evidence="1 2">DHF22</strain>
    </source>
</reference>
<dbReference type="GO" id="GO:0008897">
    <property type="term" value="F:holo-[acyl-carrier-protein] synthase activity"/>
    <property type="evidence" value="ECO:0007669"/>
    <property type="project" value="InterPro"/>
</dbReference>
<proteinExistence type="predicted"/>
<keyword evidence="2" id="KW-1185">Reference proteome</keyword>
<dbReference type="AlphaFoldDB" id="A0A7Z2GPK5"/>
<dbReference type="SUPFAM" id="SSF56214">
    <property type="entry name" value="4'-phosphopantetheinyl transferase"/>
    <property type="match status" value="1"/>
</dbReference>
<dbReference type="Proteomes" id="UP000433577">
    <property type="component" value="Chromosome 3"/>
</dbReference>
<dbReference type="InterPro" id="IPR037143">
    <property type="entry name" value="4-PPantetheinyl_Trfase_dom_sf"/>
</dbReference>
<dbReference type="KEGG" id="pacs:FAZ98_26675"/>
<gene>
    <name evidence="1" type="ORF">FAZ98_26675</name>
</gene>
<protein>
    <recommendedName>
        <fullName evidence="3">4'-phosphopantetheinyl transferase</fullName>
    </recommendedName>
</protein>
<dbReference type="RefSeq" id="WP_158955703.1">
    <property type="nucleotide sequence ID" value="NZ_CP046915.1"/>
</dbReference>